<dbReference type="PANTHER" id="PTHR12526">
    <property type="entry name" value="GLYCOSYLTRANSFERASE"/>
    <property type="match status" value="1"/>
</dbReference>
<dbReference type="InterPro" id="IPR001296">
    <property type="entry name" value="Glyco_trans_1"/>
</dbReference>
<sequence>MTRPVRVLSLYEGFFAGGARILHSDVVASLATTGGQEHHVLSLTSAARRDGSVQDARDDARYHRLRDAGVGITTFDRIAGDRPITPDAFSAAELDHAAALFDEADIVLSLKEQPLSLVLALDQAGLLPVRPTAACLHRSDPTHSGPALGWLTDAAAAGIVSATISCAASTSDAYARAGVAAGEAWIIDNGIDTRRFRPGTRLERRRIRAGLGIPESAHVVLLAARFDAMKDPGLFLAAVARHARRFPDTHYVMCGSGMTRDNTGFASLVAESRLAHGTHLHSLGLREDMPQLYRVADVVALTSAFGEASPLCLAEGAASGAIPVTTDVGDAARVVEGFGLVTPRDADAIADTWEHALAHRGALRAAAIRARGRLDRRRMVDDYREALSGLLLRDAVAA</sequence>
<keyword evidence="1 3" id="KW-0808">Transferase</keyword>
<accession>A0A147FAH2</accession>
<dbReference type="Gene3D" id="3.40.50.2000">
    <property type="entry name" value="Glycogen Phosphorylase B"/>
    <property type="match status" value="2"/>
</dbReference>
<organism evidence="3 4">
    <name type="scientific">Microbacterium testaceum</name>
    <name type="common">Aureobacterium testaceum</name>
    <name type="synonym">Brevibacterium testaceum</name>
    <dbReference type="NCBI Taxonomy" id="2033"/>
    <lineage>
        <taxon>Bacteria</taxon>
        <taxon>Bacillati</taxon>
        <taxon>Actinomycetota</taxon>
        <taxon>Actinomycetes</taxon>
        <taxon>Micrococcales</taxon>
        <taxon>Microbacteriaceae</taxon>
        <taxon>Microbacterium</taxon>
    </lineage>
</organism>
<feature type="domain" description="Glycosyl transferase family 1" evidence="2">
    <location>
        <begin position="204"/>
        <end position="365"/>
    </location>
</feature>
<protein>
    <submittedName>
        <fullName evidence="3">Glycosyltransferase</fullName>
    </submittedName>
</protein>
<dbReference type="PATRIC" id="fig|2033.7.peg.1386"/>
<evidence type="ECO:0000259" key="2">
    <source>
        <dbReference type="Pfam" id="PF00534"/>
    </source>
</evidence>
<gene>
    <name evidence="3" type="ORF">RSA3_04080</name>
</gene>
<evidence type="ECO:0000313" key="4">
    <source>
        <dbReference type="Proteomes" id="UP000072189"/>
    </source>
</evidence>
<dbReference type="Proteomes" id="UP000072189">
    <property type="component" value="Unassembled WGS sequence"/>
</dbReference>
<evidence type="ECO:0000256" key="1">
    <source>
        <dbReference type="ARBA" id="ARBA00022679"/>
    </source>
</evidence>
<name>A0A147FAH2_MICTE</name>
<dbReference type="GO" id="GO:0016757">
    <property type="term" value="F:glycosyltransferase activity"/>
    <property type="evidence" value="ECO:0007669"/>
    <property type="project" value="InterPro"/>
</dbReference>
<proteinExistence type="predicted"/>
<reference evidence="3 4" key="1">
    <citation type="journal article" date="2016" name="Front. Microbiol.">
        <title>Genomic Resource of Rice Seed Associated Bacteria.</title>
        <authorList>
            <person name="Midha S."/>
            <person name="Bansal K."/>
            <person name="Sharma S."/>
            <person name="Kumar N."/>
            <person name="Patil P.P."/>
            <person name="Chaudhry V."/>
            <person name="Patil P.B."/>
        </authorList>
    </citation>
    <scope>NUCLEOTIDE SEQUENCE [LARGE SCALE GENOMIC DNA]</scope>
    <source>
        <strain evidence="3 4">RSA3</strain>
    </source>
</reference>
<evidence type="ECO:0000313" key="3">
    <source>
        <dbReference type="EMBL" id="KTS13556.1"/>
    </source>
</evidence>
<dbReference type="SUPFAM" id="SSF53756">
    <property type="entry name" value="UDP-Glycosyltransferase/glycogen phosphorylase"/>
    <property type="match status" value="1"/>
</dbReference>
<comment type="caution">
    <text evidence="3">The sequence shown here is derived from an EMBL/GenBank/DDBJ whole genome shotgun (WGS) entry which is preliminary data.</text>
</comment>
<dbReference type="RefSeq" id="WP_058613400.1">
    <property type="nucleotide sequence ID" value="NZ_LDRV01000022.1"/>
</dbReference>
<dbReference type="AlphaFoldDB" id="A0A147FAH2"/>
<dbReference type="Pfam" id="PF00534">
    <property type="entry name" value="Glycos_transf_1"/>
    <property type="match status" value="1"/>
</dbReference>
<dbReference type="EMBL" id="LDRV01000022">
    <property type="protein sequence ID" value="KTS13556.1"/>
    <property type="molecule type" value="Genomic_DNA"/>
</dbReference>